<dbReference type="EMBL" id="JAQLGM010000002">
    <property type="protein sequence ID" value="MDB1998818.1"/>
    <property type="molecule type" value="Genomic_DNA"/>
</dbReference>
<dbReference type="EMBL" id="JAINVB010000001">
    <property type="protein sequence ID" value="MCK0087660.1"/>
    <property type="molecule type" value="Genomic_DNA"/>
</dbReference>
<keyword evidence="1" id="KW-0406">Ion transport</keyword>
<accession>A0AAW5F742</accession>
<dbReference type="InterPro" id="IPR003148">
    <property type="entry name" value="RCK_N"/>
</dbReference>
<dbReference type="RefSeq" id="WP_003501276.1">
    <property type="nucleotide sequence ID" value="NZ_BAABZD010000015.1"/>
</dbReference>
<dbReference type="InterPro" id="IPR006036">
    <property type="entry name" value="K_uptake_TrkA"/>
</dbReference>
<dbReference type="Gene3D" id="3.40.50.720">
    <property type="entry name" value="NAD(P)-binding Rossmann-like Domain"/>
    <property type="match status" value="1"/>
</dbReference>
<name>A0AAW5F742_CLOSY</name>
<evidence type="ECO:0000259" key="3">
    <source>
        <dbReference type="PROSITE" id="PS51201"/>
    </source>
</evidence>
<organism evidence="4 6">
    <name type="scientific">Clostridium symbiosum</name>
    <name type="common">Bacteroides symbiosus</name>
    <dbReference type="NCBI Taxonomy" id="1512"/>
    <lineage>
        <taxon>Bacteria</taxon>
        <taxon>Bacillati</taxon>
        <taxon>Bacillota</taxon>
        <taxon>Clostridia</taxon>
        <taxon>Lachnospirales</taxon>
        <taxon>Lachnospiraceae</taxon>
        <taxon>Otoolea</taxon>
    </lineage>
</organism>
<dbReference type="SUPFAM" id="SSF51735">
    <property type="entry name" value="NAD(P)-binding Rossmann-fold domains"/>
    <property type="match status" value="1"/>
</dbReference>
<dbReference type="Proteomes" id="UP001300871">
    <property type="component" value="Unassembled WGS sequence"/>
</dbReference>
<dbReference type="PRINTS" id="PR00335">
    <property type="entry name" value="KUPTAKETRKA"/>
</dbReference>
<dbReference type="PROSITE" id="PS51201">
    <property type="entry name" value="RCK_N"/>
    <property type="match status" value="1"/>
</dbReference>
<dbReference type="PANTHER" id="PTHR43833">
    <property type="entry name" value="POTASSIUM CHANNEL PROTEIN 2-RELATED-RELATED"/>
    <property type="match status" value="1"/>
</dbReference>
<protein>
    <submittedName>
        <fullName evidence="4">TrkA family potassium uptake protein</fullName>
    </submittedName>
</protein>
<proteinExistence type="predicted"/>
<evidence type="ECO:0000313" key="4">
    <source>
        <dbReference type="EMBL" id="MCK0087660.1"/>
    </source>
</evidence>
<evidence type="ECO:0000256" key="2">
    <source>
        <dbReference type="ARBA" id="ARBA00022958"/>
    </source>
</evidence>
<gene>
    <name evidence="4" type="ORF">K5I21_17625</name>
    <name evidence="5" type="ORF">PM006_01175</name>
</gene>
<comment type="caution">
    <text evidence="4">The sequence shown here is derived from an EMBL/GenBank/DDBJ whole genome shotgun (WGS) entry which is preliminary data.</text>
</comment>
<feature type="domain" description="RCK N-terminal" evidence="3">
    <location>
        <begin position="5"/>
        <end position="123"/>
    </location>
</feature>
<dbReference type="GO" id="GO:0005886">
    <property type="term" value="C:plasma membrane"/>
    <property type="evidence" value="ECO:0007669"/>
    <property type="project" value="InterPro"/>
</dbReference>
<dbReference type="GO" id="GO:0015079">
    <property type="term" value="F:potassium ion transmembrane transporter activity"/>
    <property type="evidence" value="ECO:0007669"/>
    <property type="project" value="InterPro"/>
</dbReference>
<dbReference type="InterPro" id="IPR036291">
    <property type="entry name" value="NAD(P)-bd_dom_sf"/>
</dbReference>
<dbReference type="PANTHER" id="PTHR43833:SF8">
    <property type="entry name" value="TRK SYSTEM POTASSIUM UPTAKE PROTEIN TRKA"/>
    <property type="match status" value="1"/>
</dbReference>
<reference evidence="4" key="1">
    <citation type="journal article" date="2022" name="Cell Host Microbe">
        <title>Colonization of the live biotherapeutic product VE303 and modulation of the microbiota and metabolites in healthy volunteers.</title>
        <authorList>
            <person name="Dsouza M."/>
            <person name="Menon R."/>
            <person name="Crossette E."/>
            <person name="Bhattarai S.K."/>
            <person name="Schneider J."/>
            <person name="Kim Y.G."/>
            <person name="Reddy S."/>
            <person name="Caballero S."/>
            <person name="Felix C."/>
            <person name="Cornacchione L."/>
            <person name="Hendrickson J."/>
            <person name="Watson A.R."/>
            <person name="Minot S.S."/>
            <person name="Greenfield N."/>
            <person name="Schopf L."/>
            <person name="Szabady R."/>
            <person name="Patarroyo J."/>
            <person name="Smith W."/>
            <person name="Harrison P."/>
            <person name="Kuijper E.J."/>
            <person name="Kelly C.P."/>
            <person name="Olle B."/>
            <person name="Bobilev D."/>
            <person name="Silber J.L."/>
            <person name="Bucci V."/>
            <person name="Roberts B."/>
            <person name="Faith J."/>
            <person name="Norman J.M."/>
        </authorList>
    </citation>
    <scope>NUCLEOTIDE SEQUENCE</scope>
    <source>
        <strain evidence="4">VE303-04</strain>
    </source>
</reference>
<evidence type="ECO:0000256" key="1">
    <source>
        <dbReference type="ARBA" id="ARBA00022538"/>
    </source>
</evidence>
<dbReference type="AlphaFoldDB" id="A0AAW5F742"/>
<dbReference type="InterPro" id="IPR050721">
    <property type="entry name" value="Trk_Ktr_HKT_K-transport"/>
</dbReference>
<evidence type="ECO:0000313" key="6">
    <source>
        <dbReference type="Proteomes" id="UP001203136"/>
    </source>
</evidence>
<dbReference type="GeneID" id="57969389"/>
<evidence type="ECO:0000313" key="5">
    <source>
        <dbReference type="EMBL" id="MDB1998818.1"/>
    </source>
</evidence>
<keyword evidence="1" id="KW-0633">Potassium transport</keyword>
<sequence length="139" mass="15337">MWNRRKTVIIAGCSRFGASLAGEVSEHGNNVIVVEKDGGAFRKLPANFSGFQIVGNVLDPDVLEEAGIWKASVVVAATNDDNVNCMLAQMARRIYDVEEVFVRLNDTDKEHLIGGLNIRAIYPARLSVEKFWELSSTVL</sequence>
<dbReference type="Pfam" id="PF02254">
    <property type="entry name" value="TrkA_N"/>
    <property type="match status" value="1"/>
</dbReference>
<keyword evidence="2" id="KW-0630">Potassium</keyword>
<keyword evidence="1" id="KW-0813">Transport</keyword>
<dbReference type="Proteomes" id="UP001203136">
    <property type="component" value="Unassembled WGS sequence"/>
</dbReference>
<reference evidence="5" key="2">
    <citation type="submission" date="2023-01" db="EMBL/GenBank/DDBJ databases">
        <title>Human gut microbiome strain richness.</title>
        <authorList>
            <person name="Chen-Liaw A."/>
        </authorList>
    </citation>
    <scope>NUCLEOTIDE SEQUENCE</scope>
    <source>
        <strain evidence="5">B1_m1001713B170214d0_201011</strain>
    </source>
</reference>